<dbReference type="Proteomes" id="UP001324427">
    <property type="component" value="Unassembled WGS sequence"/>
</dbReference>
<evidence type="ECO:0000313" key="2">
    <source>
        <dbReference type="EMBL" id="KAK4547551.1"/>
    </source>
</evidence>
<feature type="region of interest" description="Disordered" evidence="1">
    <location>
        <begin position="113"/>
        <end position="161"/>
    </location>
</feature>
<feature type="region of interest" description="Disordered" evidence="1">
    <location>
        <begin position="30"/>
        <end position="51"/>
    </location>
</feature>
<evidence type="ECO:0000313" key="3">
    <source>
        <dbReference type="Proteomes" id="UP001324427"/>
    </source>
</evidence>
<dbReference type="EMBL" id="JAVFHQ010000010">
    <property type="protein sequence ID" value="KAK4547551.1"/>
    <property type="molecule type" value="Genomic_DNA"/>
</dbReference>
<proteinExistence type="predicted"/>
<protein>
    <submittedName>
        <fullName evidence="2">Uncharacterized protein</fullName>
    </submittedName>
</protein>
<feature type="region of interest" description="Disordered" evidence="1">
    <location>
        <begin position="281"/>
        <end position="349"/>
    </location>
</feature>
<dbReference type="AlphaFoldDB" id="A0AAV9JQ48"/>
<feature type="compositionally biased region" description="Polar residues" evidence="1">
    <location>
        <begin position="306"/>
        <end position="319"/>
    </location>
</feature>
<reference evidence="2 3" key="1">
    <citation type="submission" date="2021-11" db="EMBL/GenBank/DDBJ databases">
        <title>Black yeast isolated from Biological Soil Crust.</title>
        <authorList>
            <person name="Kurbessoian T."/>
        </authorList>
    </citation>
    <scope>NUCLEOTIDE SEQUENCE [LARGE SCALE GENOMIC DNA]</scope>
    <source>
        <strain evidence="2 3">CCFEE 5522</strain>
    </source>
</reference>
<feature type="compositionally biased region" description="Low complexity" evidence="1">
    <location>
        <begin position="41"/>
        <end position="51"/>
    </location>
</feature>
<feature type="region of interest" description="Disordered" evidence="1">
    <location>
        <begin position="517"/>
        <end position="543"/>
    </location>
</feature>
<gene>
    <name evidence="2" type="ORF">LTR36_000508</name>
</gene>
<sequence>MPELNETPTDSRRDPLRRLSSLASLQALNPFARRRSHHIDSSTATSSTSNLSLSSTIVNNAPQTHQMSASSFSRLRPSEDEITALPIPPVPSSIASRRSSYICLPDDPIGGMPRSRTLSNLPLPTRARRNTGMAGSKSHSRLPSAVLPPSRIPTPPISSRRHSNVRLTPVIPKQPFGLRNRMKRSDTEPLLPVNLAHQGSNVGRTTAFKENISLSPVKPLPAMFDNKDFYGSTLPSRAYASRHGWMDTGDGTEPLLQADLGSSLPLSHYRQHSLANLAFSQSSPAYRSARERQPTPGASQPEPMQRWNSQPILSTVTNRRNCRHGEIKERRLLSEVSIPPPPPPKTPLTAEALVSGKAAKRLSTSADHLRQASEQSPSLSNLLAQPSAAIEAQQQLPSTPHLTGQAITTREPPAYWCGRFSALNDRYRSEELAAHLHHHSPKHHSDKMHSPEANTRRMRRALEHLYERCVTREAREGFVVFQLQFAALQNVPELGRPLQLNVPERRIVLGCRESVGVGDGDGDGDGDEDDEDAVGDGGGGMRLLRERRERTFMDRLLGRGRKSLM</sequence>
<evidence type="ECO:0000256" key="1">
    <source>
        <dbReference type="SAM" id="MobiDB-lite"/>
    </source>
</evidence>
<feature type="compositionally biased region" description="Basic and acidic residues" evidence="1">
    <location>
        <begin position="323"/>
        <end position="333"/>
    </location>
</feature>
<accession>A0AAV9JQ48</accession>
<feature type="compositionally biased region" description="Polar residues" evidence="1">
    <location>
        <begin position="362"/>
        <end position="381"/>
    </location>
</feature>
<organism evidence="2 3">
    <name type="scientific">Oleoguttula mirabilis</name>
    <dbReference type="NCBI Taxonomy" id="1507867"/>
    <lineage>
        <taxon>Eukaryota</taxon>
        <taxon>Fungi</taxon>
        <taxon>Dikarya</taxon>
        <taxon>Ascomycota</taxon>
        <taxon>Pezizomycotina</taxon>
        <taxon>Dothideomycetes</taxon>
        <taxon>Dothideomycetidae</taxon>
        <taxon>Mycosphaerellales</taxon>
        <taxon>Teratosphaeriaceae</taxon>
        <taxon>Oleoguttula</taxon>
    </lineage>
</organism>
<feature type="compositionally biased region" description="Acidic residues" evidence="1">
    <location>
        <begin position="520"/>
        <end position="534"/>
    </location>
</feature>
<keyword evidence="3" id="KW-1185">Reference proteome</keyword>
<name>A0AAV9JQ48_9PEZI</name>
<feature type="region of interest" description="Disordered" evidence="1">
    <location>
        <begin position="361"/>
        <end position="381"/>
    </location>
</feature>
<comment type="caution">
    <text evidence="2">The sequence shown here is derived from an EMBL/GenBank/DDBJ whole genome shotgun (WGS) entry which is preliminary data.</text>
</comment>